<feature type="domain" description="Radical SAM core" evidence="7">
    <location>
        <begin position="83"/>
        <end position="316"/>
    </location>
</feature>
<comment type="similarity">
    <text evidence="6">Belongs to the radical SAM superfamily. Anaerobic sulfatase-maturating enzyme family.</text>
</comment>
<evidence type="ECO:0000256" key="2">
    <source>
        <dbReference type="ARBA" id="ARBA00022691"/>
    </source>
</evidence>
<evidence type="ECO:0000256" key="1">
    <source>
        <dbReference type="ARBA" id="ARBA00001966"/>
    </source>
</evidence>
<accession>A0A6L5XDM2</accession>
<dbReference type="SMART" id="SM00729">
    <property type="entry name" value="Elp3"/>
    <property type="match status" value="1"/>
</dbReference>
<dbReference type="Pfam" id="PF04055">
    <property type="entry name" value="Radical_SAM"/>
    <property type="match status" value="1"/>
</dbReference>
<evidence type="ECO:0000256" key="5">
    <source>
        <dbReference type="ARBA" id="ARBA00023014"/>
    </source>
</evidence>
<dbReference type="InterPro" id="IPR007197">
    <property type="entry name" value="rSAM"/>
</dbReference>
<keyword evidence="2" id="KW-0949">S-adenosyl-L-methionine</keyword>
<evidence type="ECO:0000256" key="3">
    <source>
        <dbReference type="ARBA" id="ARBA00022723"/>
    </source>
</evidence>
<dbReference type="InterPro" id="IPR013785">
    <property type="entry name" value="Aldolase_TIM"/>
</dbReference>
<proteinExistence type="inferred from homology"/>
<dbReference type="RefSeq" id="WP_154326726.1">
    <property type="nucleotide sequence ID" value="NZ_CP045696.1"/>
</dbReference>
<dbReference type="InterPro" id="IPR023867">
    <property type="entry name" value="Sulphatase_maturase_rSAM"/>
</dbReference>
<dbReference type="InterPro" id="IPR058240">
    <property type="entry name" value="rSAM_sf"/>
</dbReference>
<dbReference type="EMBL" id="VULT01000008">
    <property type="protein sequence ID" value="MSS17378.1"/>
    <property type="molecule type" value="Genomic_DNA"/>
</dbReference>
<dbReference type="PANTHER" id="PTHR43273:SF3">
    <property type="entry name" value="ANAEROBIC SULFATASE-MATURATING ENZYME HOMOLOG ASLB-RELATED"/>
    <property type="match status" value="1"/>
</dbReference>
<sequence length="428" mass="50117">MEWIFLKSLNMVFSKFNNIIEVTQTTVALYNALTDKTIFLQKSDLEMPSDDLRQKMAKHGFIVQSDLDETEQFLEYARNVEYSKDPFHLIINPTINCNFNCWYCYEKHVFSKMEQSTVVKIDKLVEHLYCKHDNIQISFFGGEPLLYYKSVMLPILEHTKNYAQVMNKAFSVNLTTNGFLFNEKMIKEMKRYNFNGAQITLDGNREEHNKIRFLKSGEGSYDKIVENIKQLARHGVPVRLRINSTNENINSLEYITSDFSDLDVDTLKNIHIDIHIVWQERYKHILEKKIPGVISVFKENRLKAAKMTFREFCYADRRNQCVVHYNGDIYKCTAIDFENTERDGFLNDEGAIVWENDSLEKRMESKFNNVKCRDCSILPLCHGGCSSFRLKNRNACVYNDDSLAMQRAIRDRISYNLSMSGSCYTKLL</sequence>
<dbReference type="CDD" id="cd01335">
    <property type="entry name" value="Radical_SAM"/>
    <property type="match status" value="1"/>
</dbReference>
<reference evidence="8 9" key="1">
    <citation type="submission" date="2019-08" db="EMBL/GenBank/DDBJ databases">
        <title>In-depth cultivation of the pig gut microbiome towards novel bacterial diversity and tailored functional studies.</title>
        <authorList>
            <person name="Wylensek D."/>
            <person name="Hitch T.C.A."/>
            <person name="Clavel T."/>
        </authorList>
    </citation>
    <scope>NUCLEOTIDE SEQUENCE [LARGE SCALE GENOMIC DNA]</scope>
    <source>
        <strain evidence="8 9">Oil-RF-744-WCA-WT-10</strain>
    </source>
</reference>
<dbReference type="GO" id="GO:0051536">
    <property type="term" value="F:iron-sulfur cluster binding"/>
    <property type="evidence" value="ECO:0007669"/>
    <property type="project" value="UniProtKB-KW"/>
</dbReference>
<dbReference type="NCBIfam" id="TIGR04085">
    <property type="entry name" value="rSAM_more_4Fe4S"/>
    <property type="match status" value="1"/>
</dbReference>
<name>A0A6L5XDM2_9BACT</name>
<dbReference type="Gene3D" id="3.20.20.70">
    <property type="entry name" value="Aldolase class I"/>
    <property type="match status" value="1"/>
</dbReference>
<dbReference type="InterPro" id="IPR023885">
    <property type="entry name" value="4Fe4S-binding_SPASM_dom"/>
</dbReference>
<protein>
    <submittedName>
        <fullName evidence="8">Radical SAM protein</fullName>
    </submittedName>
</protein>
<evidence type="ECO:0000256" key="4">
    <source>
        <dbReference type="ARBA" id="ARBA00023004"/>
    </source>
</evidence>
<dbReference type="PROSITE" id="PS51918">
    <property type="entry name" value="RADICAL_SAM"/>
    <property type="match status" value="1"/>
</dbReference>
<dbReference type="GO" id="GO:0046872">
    <property type="term" value="F:metal ion binding"/>
    <property type="evidence" value="ECO:0007669"/>
    <property type="project" value="UniProtKB-KW"/>
</dbReference>
<keyword evidence="9" id="KW-1185">Reference proteome</keyword>
<dbReference type="Proteomes" id="UP000483362">
    <property type="component" value="Unassembled WGS sequence"/>
</dbReference>
<evidence type="ECO:0000313" key="9">
    <source>
        <dbReference type="Proteomes" id="UP000483362"/>
    </source>
</evidence>
<dbReference type="SFLD" id="SFLDG01386">
    <property type="entry name" value="main_SPASM_domain-containing"/>
    <property type="match status" value="1"/>
</dbReference>
<dbReference type="AlphaFoldDB" id="A0A6L5XDM2"/>
<evidence type="ECO:0000259" key="7">
    <source>
        <dbReference type="PROSITE" id="PS51918"/>
    </source>
</evidence>
<organism evidence="8 9">
    <name type="scientific">Sodaliphilus pleomorphus</name>
    <dbReference type="NCBI Taxonomy" id="2606626"/>
    <lineage>
        <taxon>Bacteria</taxon>
        <taxon>Pseudomonadati</taxon>
        <taxon>Bacteroidota</taxon>
        <taxon>Bacteroidia</taxon>
        <taxon>Bacteroidales</taxon>
        <taxon>Muribaculaceae</taxon>
        <taxon>Sodaliphilus</taxon>
    </lineage>
</organism>
<dbReference type="GO" id="GO:0016491">
    <property type="term" value="F:oxidoreductase activity"/>
    <property type="evidence" value="ECO:0007669"/>
    <property type="project" value="InterPro"/>
</dbReference>
<comment type="caution">
    <text evidence="8">The sequence shown here is derived from an EMBL/GenBank/DDBJ whole genome shotgun (WGS) entry which is preliminary data.</text>
</comment>
<dbReference type="PANTHER" id="PTHR43273">
    <property type="entry name" value="ANAEROBIC SULFATASE-MATURATING ENZYME HOMOLOG ASLB-RELATED"/>
    <property type="match status" value="1"/>
</dbReference>
<keyword evidence="3" id="KW-0479">Metal-binding</keyword>
<keyword evidence="5" id="KW-0411">Iron-sulfur</keyword>
<dbReference type="InterPro" id="IPR006638">
    <property type="entry name" value="Elp3/MiaA/NifB-like_rSAM"/>
</dbReference>
<dbReference type="SUPFAM" id="SSF102114">
    <property type="entry name" value="Radical SAM enzymes"/>
    <property type="match status" value="1"/>
</dbReference>
<evidence type="ECO:0000313" key="8">
    <source>
        <dbReference type="EMBL" id="MSS17378.1"/>
    </source>
</evidence>
<dbReference type="SFLD" id="SFLDS00029">
    <property type="entry name" value="Radical_SAM"/>
    <property type="match status" value="1"/>
</dbReference>
<evidence type="ECO:0000256" key="6">
    <source>
        <dbReference type="ARBA" id="ARBA00023601"/>
    </source>
</evidence>
<comment type="cofactor">
    <cofactor evidence="1">
        <name>[4Fe-4S] cluster</name>
        <dbReference type="ChEBI" id="CHEBI:49883"/>
    </cofactor>
</comment>
<dbReference type="SFLD" id="SFLDG01067">
    <property type="entry name" value="SPASM/twitch_domain_containing"/>
    <property type="match status" value="1"/>
</dbReference>
<dbReference type="UniPathway" id="UPA00782"/>
<keyword evidence="4" id="KW-0408">Iron</keyword>
<gene>
    <name evidence="8" type="ORF">FYJ29_06340</name>
</gene>